<dbReference type="GO" id="GO:0006825">
    <property type="term" value="P:copper ion transport"/>
    <property type="evidence" value="ECO:0007669"/>
    <property type="project" value="InterPro"/>
</dbReference>
<dbReference type="InterPro" id="IPR032694">
    <property type="entry name" value="CopC/D"/>
</dbReference>
<accession>A0A1G9S7M1</accession>
<dbReference type="AlphaFoldDB" id="A0A1G9S7M1"/>
<evidence type="ECO:0000313" key="9">
    <source>
        <dbReference type="Proteomes" id="UP000199682"/>
    </source>
</evidence>
<gene>
    <name evidence="8" type="ORF">SAMN04488074_119130</name>
</gene>
<dbReference type="Pfam" id="PF04234">
    <property type="entry name" value="CopC"/>
    <property type="match status" value="1"/>
</dbReference>
<keyword evidence="3 6" id="KW-0732">Signal</keyword>
<name>A0A1G9S7M1_9PSEU</name>
<feature type="signal peptide" evidence="6">
    <location>
        <begin position="1"/>
        <end position="24"/>
    </location>
</feature>
<reference evidence="9" key="1">
    <citation type="submission" date="2016-10" db="EMBL/GenBank/DDBJ databases">
        <authorList>
            <person name="Varghese N."/>
            <person name="Submissions S."/>
        </authorList>
    </citation>
    <scope>NUCLEOTIDE SEQUENCE [LARGE SCALE GENOMIC DNA]</scope>
    <source>
        <strain evidence="9">DSM 44796</strain>
    </source>
</reference>
<evidence type="ECO:0000313" key="8">
    <source>
        <dbReference type="EMBL" id="SDM30765.1"/>
    </source>
</evidence>
<evidence type="ECO:0000256" key="6">
    <source>
        <dbReference type="SAM" id="SignalP"/>
    </source>
</evidence>
<dbReference type="InterPro" id="IPR014755">
    <property type="entry name" value="Cu-Rt/internalin_Ig-like"/>
</dbReference>
<comment type="subcellular location">
    <subcellularLocation>
        <location evidence="1">Cell envelope</location>
    </subcellularLocation>
</comment>
<dbReference type="GO" id="GO:0005507">
    <property type="term" value="F:copper ion binding"/>
    <property type="evidence" value="ECO:0007669"/>
    <property type="project" value="InterPro"/>
</dbReference>
<organism evidence="8 9">
    <name type="scientific">Lentzea albidocapillata subsp. violacea</name>
    <dbReference type="NCBI Taxonomy" id="128104"/>
    <lineage>
        <taxon>Bacteria</taxon>
        <taxon>Bacillati</taxon>
        <taxon>Actinomycetota</taxon>
        <taxon>Actinomycetes</taxon>
        <taxon>Pseudonocardiales</taxon>
        <taxon>Pseudonocardiaceae</taxon>
        <taxon>Lentzea</taxon>
    </lineage>
</organism>
<keyword evidence="4" id="KW-0186">Copper</keyword>
<dbReference type="InterPro" id="IPR014756">
    <property type="entry name" value="Ig_E-set"/>
</dbReference>
<dbReference type="SUPFAM" id="SSF81296">
    <property type="entry name" value="E set domains"/>
    <property type="match status" value="1"/>
</dbReference>
<dbReference type="GO" id="GO:0030313">
    <property type="term" value="C:cell envelope"/>
    <property type="evidence" value="ECO:0007669"/>
    <property type="project" value="UniProtKB-SubCell"/>
</dbReference>
<dbReference type="EMBL" id="FNET01000019">
    <property type="protein sequence ID" value="SDM30765.1"/>
    <property type="molecule type" value="Genomic_DNA"/>
</dbReference>
<dbReference type="Gene3D" id="2.60.40.1220">
    <property type="match status" value="1"/>
</dbReference>
<dbReference type="RefSeq" id="WP_090011973.1">
    <property type="nucleotide sequence ID" value="NZ_FNET01000019.1"/>
</dbReference>
<dbReference type="Proteomes" id="UP000199682">
    <property type="component" value="Unassembled WGS sequence"/>
</dbReference>
<keyword evidence="5" id="KW-1133">Transmembrane helix</keyword>
<dbReference type="GO" id="GO:0005886">
    <property type="term" value="C:plasma membrane"/>
    <property type="evidence" value="ECO:0007669"/>
    <property type="project" value="TreeGrafter"/>
</dbReference>
<protein>
    <recommendedName>
        <fullName evidence="7">CopC domain-containing protein</fullName>
    </recommendedName>
</protein>
<evidence type="ECO:0000256" key="1">
    <source>
        <dbReference type="ARBA" id="ARBA00004196"/>
    </source>
</evidence>
<feature type="chain" id="PRO_5011753257" description="CopC domain-containing protein" evidence="6">
    <location>
        <begin position="25"/>
        <end position="188"/>
    </location>
</feature>
<evidence type="ECO:0000256" key="3">
    <source>
        <dbReference type="ARBA" id="ARBA00022729"/>
    </source>
</evidence>
<evidence type="ECO:0000256" key="4">
    <source>
        <dbReference type="ARBA" id="ARBA00023008"/>
    </source>
</evidence>
<evidence type="ECO:0000259" key="7">
    <source>
        <dbReference type="Pfam" id="PF04234"/>
    </source>
</evidence>
<dbReference type="InterPro" id="IPR007348">
    <property type="entry name" value="CopC_dom"/>
</dbReference>
<feature type="domain" description="CopC" evidence="7">
    <location>
        <begin position="25"/>
        <end position="117"/>
    </location>
</feature>
<proteinExistence type="predicted"/>
<evidence type="ECO:0000256" key="5">
    <source>
        <dbReference type="SAM" id="Phobius"/>
    </source>
</evidence>
<dbReference type="PANTHER" id="PTHR34820:SF4">
    <property type="entry name" value="INNER MEMBRANE PROTEIN YEBZ"/>
    <property type="match status" value="1"/>
</dbReference>
<keyword evidence="2" id="KW-0479">Metal-binding</keyword>
<evidence type="ECO:0000256" key="2">
    <source>
        <dbReference type="ARBA" id="ARBA00022723"/>
    </source>
</evidence>
<dbReference type="GO" id="GO:0042597">
    <property type="term" value="C:periplasmic space"/>
    <property type="evidence" value="ECO:0007669"/>
    <property type="project" value="InterPro"/>
</dbReference>
<keyword evidence="5" id="KW-0812">Transmembrane</keyword>
<sequence length="188" mass="19354">MKRLLLVLPLVFLSVLTTTPAASAHTQLISSDPKEGAQVAAPPQQLTLTFNEPVRPEQTTVTVTGADGTAWTVGQITAKDASLLVPVTPAGPAGLYTINFKIGSADDHAVTGAVKFTMTAPLVTTTTAPPTTTTTAPSSTAPSVAPVADVQSDQSTGLTWWAWLLIAIGVAAVAGAVVWLRRRATQSA</sequence>
<dbReference type="GO" id="GO:0046688">
    <property type="term" value="P:response to copper ion"/>
    <property type="evidence" value="ECO:0007669"/>
    <property type="project" value="InterPro"/>
</dbReference>
<keyword evidence="5" id="KW-0472">Membrane</keyword>
<dbReference type="PANTHER" id="PTHR34820">
    <property type="entry name" value="INNER MEMBRANE PROTEIN YEBZ"/>
    <property type="match status" value="1"/>
</dbReference>
<feature type="transmembrane region" description="Helical" evidence="5">
    <location>
        <begin position="160"/>
        <end position="180"/>
    </location>
</feature>